<gene>
    <name evidence="2" type="ORF">BDN70DRAFT_891581</name>
</gene>
<evidence type="ECO:0000313" key="3">
    <source>
        <dbReference type="Proteomes" id="UP000807469"/>
    </source>
</evidence>
<keyword evidence="3" id="KW-1185">Reference proteome</keyword>
<protein>
    <submittedName>
        <fullName evidence="2">Uncharacterized protein</fullName>
    </submittedName>
</protein>
<dbReference type="EMBL" id="MU155151">
    <property type="protein sequence ID" value="KAF9483687.1"/>
    <property type="molecule type" value="Genomic_DNA"/>
</dbReference>
<accession>A0A9P5Z8N9</accession>
<feature type="compositionally biased region" description="Acidic residues" evidence="1">
    <location>
        <begin position="183"/>
        <end position="193"/>
    </location>
</feature>
<evidence type="ECO:0000256" key="1">
    <source>
        <dbReference type="SAM" id="MobiDB-lite"/>
    </source>
</evidence>
<dbReference type="AlphaFoldDB" id="A0A9P5Z8N9"/>
<sequence length="252" mass="28337">MAFGVNIIPIKPDAHSPQPYDLNRPKFLDEQILSMKDHMSPEAYKNALVFLRERDMAITEPTRPEYNLPARRPAVQTEPPLGQWWPESPSDYSPWDDFSPYDSAFPTEMFPTSFMTSPTDMYTYDKYPFSYDFNTEFPIDSAPLSPWENNEFVAQVYPNDMLSDLDSNSTLDLDSLEGHQDGVESDTSAELDLDFDMSEDDVSPTLLDPEALETLMQELNAIVNLIDQPADANPALDAEPNAADSTASTESA</sequence>
<feature type="region of interest" description="Disordered" evidence="1">
    <location>
        <begin position="231"/>
        <end position="252"/>
    </location>
</feature>
<name>A0A9P5Z8N9_9AGAR</name>
<proteinExistence type="predicted"/>
<dbReference type="OrthoDB" id="3064558at2759"/>
<feature type="compositionally biased region" description="Polar residues" evidence="1">
    <location>
        <begin position="243"/>
        <end position="252"/>
    </location>
</feature>
<organism evidence="2 3">
    <name type="scientific">Pholiota conissans</name>
    <dbReference type="NCBI Taxonomy" id="109636"/>
    <lineage>
        <taxon>Eukaryota</taxon>
        <taxon>Fungi</taxon>
        <taxon>Dikarya</taxon>
        <taxon>Basidiomycota</taxon>
        <taxon>Agaricomycotina</taxon>
        <taxon>Agaricomycetes</taxon>
        <taxon>Agaricomycetidae</taxon>
        <taxon>Agaricales</taxon>
        <taxon>Agaricineae</taxon>
        <taxon>Strophariaceae</taxon>
        <taxon>Pholiota</taxon>
    </lineage>
</organism>
<feature type="region of interest" description="Disordered" evidence="1">
    <location>
        <begin position="172"/>
        <end position="193"/>
    </location>
</feature>
<evidence type="ECO:0000313" key="2">
    <source>
        <dbReference type="EMBL" id="KAF9483687.1"/>
    </source>
</evidence>
<reference evidence="2" key="1">
    <citation type="submission" date="2020-11" db="EMBL/GenBank/DDBJ databases">
        <authorList>
            <consortium name="DOE Joint Genome Institute"/>
            <person name="Ahrendt S."/>
            <person name="Riley R."/>
            <person name="Andreopoulos W."/>
            <person name="Labutti K."/>
            <person name="Pangilinan J."/>
            <person name="Ruiz-Duenas F.J."/>
            <person name="Barrasa J.M."/>
            <person name="Sanchez-Garcia M."/>
            <person name="Camarero S."/>
            <person name="Miyauchi S."/>
            <person name="Serrano A."/>
            <person name="Linde D."/>
            <person name="Babiker R."/>
            <person name="Drula E."/>
            <person name="Ayuso-Fernandez I."/>
            <person name="Pacheco R."/>
            <person name="Padilla G."/>
            <person name="Ferreira P."/>
            <person name="Barriuso J."/>
            <person name="Kellner H."/>
            <person name="Castanera R."/>
            <person name="Alfaro M."/>
            <person name="Ramirez L."/>
            <person name="Pisabarro A.G."/>
            <person name="Kuo A."/>
            <person name="Tritt A."/>
            <person name="Lipzen A."/>
            <person name="He G."/>
            <person name="Yan M."/>
            <person name="Ng V."/>
            <person name="Cullen D."/>
            <person name="Martin F."/>
            <person name="Rosso M.-N."/>
            <person name="Henrissat B."/>
            <person name="Hibbett D."/>
            <person name="Martinez A.T."/>
            <person name="Grigoriev I.V."/>
        </authorList>
    </citation>
    <scope>NUCLEOTIDE SEQUENCE</scope>
    <source>
        <strain evidence="2">CIRM-BRFM 674</strain>
    </source>
</reference>
<dbReference type="Proteomes" id="UP000807469">
    <property type="component" value="Unassembled WGS sequence"/>
</dbReference>
<comment type="caution">
    <text evidence="2">The sequence shown here is derived from an EMBL/GenBank/DDBJ whole genome shotgun (WGS) entry which is preliminary data.</text>
</comment>